<dbReference type="Pfam" id="PF21674">
    <property type="entry name" value="CCDC22_N"/>
    <property type="match status" value="1"/>
</dbReference>
<feature type="compositionally biased region" description="Basic and acidic residues" evidence="3">
    <location>
        <begin position="347"/>
        <end position="356"/>
    </location>
</feature>
<protein>
    <submittedName>
        <fullName evidence="7">Uncharacterized protein</fullName>
    </submittedName>
</protein>
<organism evidence="7 8">
    <name type="scientific">Cafeteria roenbergensis</name>
    <name type="common">Marine flagellate</name>
    <dbReference type="NCBI Taxonomy" id="33653"/>
    <lineage>
        <taxon>Eukaryota</taxon>
        <taxon>Sar</taxon>
        <taxon>Stramenopiles</taxon>
        <taxon>Bigyra</taxon>
        <taxon>Opalozoa</taxon>
        <taxon>Bicosoecida</taxon>
        <taxon>Cafeteriaceae</taxon>
        <taxon>Cafeteria</taxon>
    </lineage>
</organism>
<evidence type="ECO:0000256" key="1">
    <source>
        <dbReference type="ARBA" id="ARBA00006438"/>
    </source>
</evidence>
<dbReference type="GO" id="GO:2000060">
    <property type="term" value="P:positive regulation of ubiquitin-dependent protein catabolic process"/>
    <property type="evidence" value="ECO:0007669"/>
    <property type="project" value="TreeGrafter"/>
</dbReference>
<dbReference type="PANTHER" id="PTHR15668">
    <property type="entry name" value="JM1 PROTEIN"/>
    <property type="match status" value="1"/>
</dbReference>
<dbReference type="Pfam" id="PF05667">
    <property type="entry name" value="CCDC22_CC"/>
    <property type="match status" value="1"/>
</dbReference>
<evidence type="ECO:0000313" key="6">
    <source>
        <dbReference type="EMBL" id="KAA0158877.1"/>
    </source>
</evidence>
<dbReference type="AlphaFoldDB" id="A0A5A8DWS5"/>
<dbReference type="PANTHER" id="PTHR15668:SF4">
    <property type="entry name" value="COILED-COIL DOMAIN-CONTAINING PROTEIN 22"/>
    <property type="match status" value="1"/>
</dbReference>
<comment type="similarity">
    <text evidence="1">Belongs to the CCDC22 family.</text>
</comment>
<evidence type="ECO:0000313" key="8">
    <source>
        <dbReference type="Proteomes" id="UP000324907"/>
    </source>
</evidence>
<evidence type="ECO:0000256" key="2">
    <source>
        <dbReference type="SAM" id="Coils"/>
    </source>
</evidence>
<evidence type="ECO:0000313" key="9">
    <source>
        <dbReference type="Proteomes" id="UP000325113"/>
    </source>
</evidence>
<name>A0A5A8DWS5_CAFRO</name>
<keyword evidence="2" id="KW-0175">Coiled coil</keyword>
<proteinExistence type="inferred from homology"/>
<evidence type="ECO:0000256" key="3">
    <source>
        <dbReference type="SAM" id="MobiDB-lite"/>
    </source>
</evidence>
<feature type="domain" description="CCDC22 coiled-coil" evidence="4">
    <location>
        <begin position="341"/>
        <end position="630"/>
    </location>
</feature>
<dbReference type="Proteomes" id="UP000324907">
    <property type="component" value="Unassembled WGS sequence"/>
</dbReference>
<feature type="domain" description="CCDC22 N-terminal" evidence="5">
    <location>
        <begin position="6"/>
        <end position="112"/>
    </location>
</feature>
<dbReference type="Proteomes" id="UP000325113">
    <property type="component" value="Unassembled WGS sequence"/>
</dbReference>
<feature type="region of interest" description="Disordered" evidence="3">
    <location>
        <begin position="330"/>
        <end position="356"/>
    </location>
</feature>
<evidence type="ECO:0000259" key="4">
    <source>
        <dbReference type="Pfam" id="PF05667"/>
    </source>
</evidence>
<dbReference type="GO" id="GO:0097602">
    <property type="term" value="F:cullin family protein binding"/>
    <property type="evidence" value="ECO:0007669"/>
    <property type="project" value="TreeGrafter"/>
</dbReference>
<gene>
    <name evidence="7" type="ORF">FNF28_01735</name>
    <name evidence="6" type="ORF">FNF31_05170</name>
</gene>
<dbReference type="EMBL" id="VLTL01000017">
    <property type="protein sequence ID" value="KAA0169945.1"/>
    <property type="molecule type" value="Genomic_DNA"/>
</dbReference>
<sequence>MSGALAEADEILFRSMAQGGVRVPKSVTSIVAMTSEQLVGLVAACVDVASEGKTKLPGRLPPSMGARHRMCAKMAAAVKAMGYLREFAYNHLLYPSASETRDVLQWLTGRLPRPEEDDAGAAGPSGPEAIAREAAIASLRAWSAQPEPAPGAMQRVRDASRAVLAEEEGGASAETRHRLLVAQARGSGKAVRAVPLRADASLASQVSDAQSLADSLLETAVVRRARAAAVAAAGGQDAAAEAEAAAFARTRALAARGFAVGAAAGGGACGEGEAAGVGGGLAVSGSGAGGFSGLGLAQLAAAVRASREDLGRNAFLLSAEFAQDRALVTDGTGAGEDDQDKGAGQGDRARTDEEVAADRAAELAAEEERRLAATSRAAAARAKRSATEDALLAELDRLAELRKRIAAAEAELALQQRALELAEGDHEAAADALRADVAERQARLTSLAEEWEAHRRPLVDAAAELRGSAARAEARAAELEEEAAALRGEMRSLADSVREREAEALALRRKEEALPKDAPSRREYVERILGIVKQSRKQEAEERSIARDIARVQAESGRLAGVLSRSRAATHDAIFEEVERNRASAPHREAARTFTSLQEAFAALLTALRDTAAADAELRDLALHVDSLKQRSAARNRDDVMRDLSLLKAENAEMEARLRAAGVASE</sequence>
<dbReference type="EMBL" id="VLTM01000061">
    <property type="protein sequence ID" value="KAA0158877.1"/>
    <property type="molecule type" value="Genomic_DNA"/>
</dbReference>
<dbReference type="InterPro" id="IPR048349">
    <property type="entry name" value="CCDC22_N"/>
</dbReference>
<dbReference type="InterPro" id="IPR048348">
    <property type="entry name" value="CCDC22_CC"/>
</dbReference>
<comment type="caution">
    <text evidence="7">The sequence shown here is derived from an EMBL/GenBank/DDBJ whole genome shotgun (WGS) entry which is preliminary data.</text>
</comment>
<evidence type="ECO:0000259" key="5">
    <source>
        <dbReference type="Pfam" id="PF21674"/>
    </source>
</evidence>
<dbReference type="InterPro" id="IPR008530">
    <property type="entry name" value="CCDC22"/>
</dbReference>
<evidence type="ECO:0000313" key="7">
    <source>
        <dbReference type="EMBL" id="KAA0169945.1"/>
    </source>
</evidence>
<feature type="coiled-coil region" evidence="2">
    <location>
        <begin position="391"/>
        <end position="496"/>
    </location>
</feature>
<accession>A0A5A8DWS5</accession>
<reference evidence="8 9" key="1">
    <citation type="submission" date="2019-07" db="EMBL/GenBank/DDBJ databases">
        <title>Genomes of Cafeteria roenbergensis.</title>
        <authorList>
            <person name="Fischer M.G."/>
            <person name="Hackl T."/>
            <person name="Roman M."/>
        </authorList>
    </citation>
    <scope>NUCLEOTIDE SEQUENCE [LARGE SCALE GENOMIC DNA]</scope>
    <source>
        <strain evidence="6 9">Cflag</strain>
        <strain evidence="7 8">RCC970-E3</strain>
    </source>
</reference>